<dbReference type="InterPro" id="IPR032675">
    <property type="entry name" value="LRR_dom_sf"/>
</dbReference>
<protein>
    <recommendedName>
        <fullName evidence="3">Leucine-rich repeat domain-containing protein</fullName>
    </recommendedName>
</protein>
<dbReference type="STRING" id="39482.ERS852491_01745"/>
<evidence type="ECO:0000313" key="1">
    <source>
        <dbReference type="EMBL" id="CUO27666.1"/>
    </source>
</evidence>
<dbReference type="RefSeq" id="WP_055152624.1">
    <property type="nucleotide sequence ID" value="NZ_CYZU01000013.1"/>
</dbReference>
<evidence type="ECO:0000313" key="2">
    <source>
        <dbReference type="Proteomes" id="UP000095544"/>
    </source>
</evidence>
<reference evidence="1 2" key="1">
    <citation type="submission" date="2015-09" db="EMBL/GenBank/DDBJ databases">
        <authorList>
            <consortium name="Pathogen Informatics"/>
        </authorList>
    </citation>
    <scope>NUCLEOTIDE SEQUENCE [LARGE SCALE GENOMIC DNA]</scope>
    <source>
        <strain evidence="1 2">2789STDY5834876</strain>
    </source>
</reference>
<dbReference type="AlphaFoldDB" id="A0A174DU54"/>
<dbReference type="Gene3D" id="3.80.10.10">
    <property type="entry name" value="Ribonuclease Inhibitor"/>
    <property type="match status" value="1"/>
</dbReference>
<organism evidence="1 2">
    <name type="scientific">Faecalicatena contorta</name>
    <dbReference type="NCBI Taxonomy" id="39482"/>
    <lineage>
        <taxon>Bacteria</taxon>
        <taxon>Bacillati</taxon>
        <taxon>Bacillota</taxon>
        <taxon>Clostridia</taxon>
        <taxon>Lachnospirales</taxon>
        <taxon>Lachnospiraceae</taxon>
        <taxon>Faecalicatena</taxon>
    </lineage>
</organism>
<dbReference type="OrthoDB" id="1824119at2"/>
<sequence length="319" mass="37098">MKFYYREENQSIEIIRCFGCDGKVVLPECIDGLPVEKVAAYTFSDRRDSEDREYLVYETEDHALFKGEEELLAGGNVEEIIFPDTVREIGNYIFYGCKKLRKLEFSDALVRIGGGAFTGCGGLAFLKVHMKSGRQSCVKEILGELWQRIDVTFCYEQEGRKAVLVFPEHYEEAVENTPARILFTQHHGSGNNYRQCFYNKVVDYRKYDSLFSVAAARDKADVLADMALWRLACPYDLSDNHKRSYENMIRDRYQEVVPYLIKEEHFDQIKLFTAHALWDAGMLEFALETAAKMGRTEILSYLMNEKQKFFPTVRKEFRL</sequence>
<dbReference type="Proteomes" id="UP000095544">
    <property type="component" value="Unassembled WGS sequence"/>
</dbReference>
<accession>A0A174DU54</accession>
<dbReference type="InterPro" id="IPR026906">
    <property type="entry name" value="LRR_5"/>
</dbReference>
<name>A0A174DU54_9FIRM</name>
<evidence type="ECO:0008006" key="3">
    <source>
        <dbReference type="Google" id="ProtNLM"/>
    </source>
</evidence>
<gene>
    <name evidence="1" type="ORF">ERS852491_01745</name>
</gene>
<proteinExistence type="predicted"/>
<dbReference type="EMBL" id="CYZU01000013">
    <property type="protein sequence ID" value="CUO27666.1"/>
    <property type="molecule type" value="Genomic_DNA"/>
</dbReference>
<dbReference type="Pfam" id="PF13306">
    <property type="entry name" value="LRR_5"/>
    <property type="match status" value="1"/>
</dbReference>